<protein>
    <submittedName>
        <fullName evidence="2">Uncharacterized protein</fullName>
    </submittedName>
</protein>
<accession>A0A242C6J3</accession>
<dbReference type="OrthoDB" id="2185759at2"/>
<reference evidence="2" key="1">
    <citation type="submission" date="2017-05" db="EMBL/GenBank/DDBJ databases">
        <title>The Genome Sequence of Enterococcus sp. 4G2_DIV0659.</title>
        <authorList>
            <consortium name="The Broad Institute Genomics Platform"/>
            <consortium name="The Broad Institute Genomic Center for Infectious Diseases"/>
            <person name="Earl A."/>
            <person name="Manson A."/>
            <person name="Schwartman J."/>
            <person name="Gilmore M."/>
            <person name="Abouelleil A."/>
            <person name="Cao P."/>
            <person name="Chapman S."/>
            <person name="Cusick C."/>
            <person name="Shea T."/>
            <person name="Young S."/>
            <person name="Neafsey D."/>
            <person name="Nusbaum C."/>
            <person name="Birren B."/>
        </authorList>
    </citation>
    <scope>NUCLEOTIDE SEQUENCE [LARGE SCALE GENOMIC DNA]</scope>
    <source>
        <strain evidence="2">4G2_DIV0659</strain>
    </source>
</reference>
<name>A0A242C6J3_9ENTE</name>
<proteinExistence type="predicted"/>
<evidence type="ECO:0000313" key="2">
    <source>
        <dbReference type="EMBL" id="OTO05796.1"/>
    </source>
</evidence>
<comment type="caution">
    <text evidence="2">The sequence shown here is derived from an EMBL/GenBank/DDBJ whole genome shotgun (WGS) entry which is preliminary data.</text>
</comment>
<sequence length="90" mass="10570">MKNSAICLKTVPYQDIIDLRDTLERLQSWQEPLAVLDQYFTNPTTPINKKQVVRQYYACSKLFQTFHSDFEKLNVTAEKQLSKIQEISTK</sequence>
<dbReference type="AlphaFoldDB" id="A0A242C6J3"/>
<evidence type="ECO:0000313" key="1">
    <source>
        <dbReference type="EMBL" id="MEI5993153.1"/>
    </source>
</evidence>
<dbReference type="RefSeq" id="WP_086331818.1">
    <property type="nucleotide sequence ID" value="NZ_NGLE02000001.1"/>
</dbReference>
<reference evidence="1 3" key="2">
    <citation type="submission" date="2018-07" db="EMBL/GenBank/DDBJ databases">
        <title>The Genome Sequence of Enterococcus sp. DIV0659b.</title>
        <authorList>
            <consortium name="The Broad Institute Genomics Platform"/>
            <consortium name="The Broad Institute Genomic Center for Infectious Diseases"/>
            <person name="Earl A."/>
            <person name="Manson A."/>
            <person name="Schwartman J."/>
            <person name="Gilmore M."/>
            <person name="Abouelleil A."/>
            <person name="Cao P."/>
            <person name="Chapman S."/>
            <person name="Cusick C."/>
            <person name="Shea T."/>
            <person name="Young S."/>
            <person name="Neafsey D."/>
            <person name="Nusbaum C."/>
            <person name="Birren B."/>
        </authorList>
    </citation>
    <scope>NUCLEOTIDE SEQUENCE [LARGE SCALE GENOMIC DNA]</scope>
    <source>
        <strain evidence="1 3">4G2_DIV0659</strain>
    </source>
</reference>
<gene>
    <name evidence="1" type="ORF">A5880_000694</name>
    <name evidence="2" type="ORF">A5880_002971</name>
</gene>
<dbReference type="EMBL" id="NGLE02000001">
    <property type="protein sequence ID" value="MEI5993153.1"/>
    <property type="molecule type" value="Genomic_DNA"/>
</dbReference>
<dbReference type="Proteomes" id="UP000195139">
    <property type="component" value="Unassembled WGS sequence"/>
</dbReference>
<evidence type="ECO:0000313" key="3">
    <source>
        <dbReference type="Proteomes" id="UP000195139"/>
    </source>
</evidence>
<keyword evidence="3" id="KW-1185">Reference proteome</keyword>
<organism evidence="2">
    <name type="scientific">Candidatus Enterococcus mansonii</name>
    <dbReference type="NCBI Taxonomy" id="1834181"/>
    <lineage>
        <taxon>Bacteria</taxon>
        <taxon>Bacillati</taxon>
        <taxon>Bacillota</taxon>
        <taxon>Bacilli</taxon>
        <taxon>Lactobacillales</taxon>
        <taxon>Enterococcaceae</taxon>
        <taxon>Enterococcus</taxon>
    </lineage>
</organism>
<dbReference type="EMBL" id="NGLE01000004">
    <property type="protein sequence ID" value="OTO05796.1"/>
    <property type="molecule type" value="Genomic_DNA"/>
</dbReference>